<name>A0A836BTL8_9CHLO</name>
<gene>
    <name evidence="3" type="ORF">HYH03_012682</name>
</gene>
<comment type="caution">
    <text evidence="3">The sequence shown here is derived from an EMBL/GenBank/DDBJ whole genome shotgun (WGS) entry which is preliminary data.</text>
</comment>
<feature type="chain" id="PRO_5032896979" description="Pherophorin domain-containing protein" evidence="1">
    <location>
        <begin position="32"/>
        <end position="422"/>
    </location>
</feature>
<reference evidence="3" key="1">
    <citation type="journal article" date="2020" name="bioRxiv">
        <title>Comparative genomics of Chlamydomonas.</title>
        <authorList>
            <person name="Craig R.J."/>
            <person name="Hasan A.R."/>
            <person name="Ness R.W."/>
            <person name="Keightley P.D."/>
        </authorList>
    </citation>
    <scope>NUCLEOTIDE SEQUENCE</scope>
    <source>
        <strain evidence="3">CCAP 11/70</strain>
    </source>
</reference>
<evidence type="ECO:0000313" key="3">
    <source>
        <dbReference type="EMBL" id="KAG2488681.1"/>
    </source>
</evidence>
<organism evidence="3 4">
    <name type="scientific">Edaphochlamys debaryana</name>
    <dbReference type="NCBI Taxonomy" id="47281"/>
    <lineage>
        <taxon>Eukaryota</taxon>
        <taxon>Viridiplantae</taxon>
        <taxon>Chlorophyta</taxon>
        <taxon>core chlorophytes</taxon>
        <taxon>Chlorophyceae</taxon>
        <taxon>CS clade</taxon>
        <taxon>Chlamydomonadales</taxon>
        <taxon>Chlamydomonadales incertae sedis</taxon>
        <taxon>Edaphochlamys</taxon>
    </lineage>
</organism>
<protein>
    <recommendedName>
        <fullName evidence="2">Pherophorin domain-containing protein</fullName>
    </recommendedName>
</protein>
<keyword evidence="4" id="KW-1185">Reference proteome</keyword>
<evidence type="ECO:0000313" key="4">
    <source>
        <dbReference type="Proteomes" id="UP000612055"/>
    </source>
</evidence>
<dbReference type="AlphaFoldDB" id="A0A836BTL8"/>
<dbReference type="EMBL" id="JAEHOE010000080">
    <property type="protein sequence ID" value="KAG2488681.1"/>
    <property type="molecule type" value="Genomic_DNA"/>
</dbReference>
<feature type="domain" description="Pherophorin" evidence="2">
    <location>
        <begin position="60"/>
        <end position="215"/>
    </location>
</feature>
<dbReference type="OrthoDB" id="546822at2759"/>
<evidence type="ECO:0000256" key="1">
    <source>
        <dbReference type="SAM" id="SignalP"/>
    </source>
</evidence>
<dbReference type="InterPro" id="IPR024616">
    <property type="entry name" value="Pherophorin"/>
</dbReference>
<keyword evidence="1" id="KW-0732">Signal</keyword>
<accession>A0A836BTL8</accession>
<dbReference type="Proteomes" id="UP000612055">
    <property type="component" value="Unassembled WGS sequence"/>
</dbReference>
<sequence length="422" mass="43833">MRSPDADPGRRARLPIVALVFSLLVARGVAAFDHSRSLQQSAAAASAQGSSGGLSTFPRFPYCRCETYDCTCSPYKIAYAGYTTNLTTGYDRHCFNVVYAGCDRTRACCAALESYVNKIAFETTAACLKPAVMSVEIRGNFWPSWETKSWNISNKGDMGYELRIYDMRFNRTTFPGSQICVTVRAPCSSLRQLCDVDGSSCRFSIAESADTRYCPICPVINTVPSPPPPSPKPPSPLPPRPPQPPPACSVCAYVYVQPPAEPDGPTWVFDADTCAELGSLMAQSLNDAAQAEGAALVAPFALVGCGSAFNPDAAPPVYPYVQVCGSFWSAEEGAKLQDILSALIVIGAAVPQRRLQPGRLRAAGAVPAAAAATAAAAAAAVADAAAVAFAAATVARAADPARAAAAGPADVAAAATAAATAA</sequence>
<evidence type="ECO:0000259" key="2">
    <source>
        <dbReference type="Pfam" id="PF12499"/>
    </source>
</evidence>
<proteinExistence type="predicted"/>
<dbReference type="Pfam" id="PF12499">
    <property type="entry name" value="DUF3707"/>
    <property type="match status" value="1"/>
</dbReference>
<feature type="signal peptide" evidence="1">
    <location>
        <begin position="1"/>
        <end position="31"/>
    </location>
</feature>